<dbReference type="PANTHER" id="PTHR43420">
    <property type="entry name" value="ACETYLTRANSFERASE"/>
    <property type="match status" value="1"/>
</dbReference>
<dbReference type="PROSITE" id="PS51186">
    <property type="entry name" value="GNAT"/>
    <property type="match status" value="1"/>
</dbReference>
<organism evidence="4 5">
    <name type="scientific">Mariniphaga sediminis</name>
    <dbReference type="NCBI Taxonomy" id="1628158"/>
    <lineage>
        <taxon>Bacteria</taxon>
        <taxon>Pseudomonadati</taxon>
        <taxon>Bacteroidota</taxon>
        <taxon>Bacteroidia</taxon>
        <taxon>Marinilabiliales</taxon>
        <taxon>Prolixibacteraceae</taxon>
        <taxon>Mariniphaga</taxon>
    </lineage>
</organism>
<dbReference type="AlphaFoldDB" id="A0A399D0R1"/>
<dbReference type="InterPro" id="IPR050680">
    <property type="entry name" value="YpeA/RimI_acetyltransf"/>
</dbReference>
<keyword evidence="5" id="KW-1185">Reference proteome</keyword>
<dbReference type="EMBL" id="QWET01000014">
    <property type="protein sequence ID" value="RIH63960.1"/>
    <property type="molecule type" value="Genomic_DNA"/>
</dbReference>
<dbReference type="GO" id="GO:0016747">
    <property type="term" value="F:acyltransferase activity, transferring groups other than amino-acyl groups"/>
    <property type="evidence" value="ECO:0007669"/>
    <property type="project" value="InterPro"/>
</dbReference>
<accession>A0A399D0R1</accession>
<keyword evidence="1 4" id="KW-0808">Transferase</keyword>
<dbReference type="CDD" id="cd04301">
    <property type="entry name" value="NAT_SF"/>
    <property type="match status" value="1"/>
</dbReference>
<dbReference type="SUPFAM" id="SSF55729">
    <property type="entry name" value="Acyl-CoA N-acyltransferases (Nat)"/>
    <property type="match status" value="1"/>
</dbReference>
<dbReference type="Proteomes" id="UP000266441">
    <property type="component" value="Unassembled WGS sequence"/>
</dbReference>
<protein>
    <submittedName>
        <fullName evidence="4">GNAT family N-acetyltransferase</fullName>
    </submittedName>
</protein>
<dbReference type="InterPro" id="IPR016181">
    <property type="entry name" value="Acyl_CoA_acyltransferase"/>
</dbReference>
<proteinExistence type="predicted"/>
<reference evidence="4 5" key="1">
    <citation type="journal article" date="2015" name="Int. J. Syst. Evol. Microbiol.">
        <title>Mariniphaga sediminis sp. nov., isolated from coastal sediment.</title>
        <authorList>
            <person name="Wang F.Q."/>
            <person name="Shen Q.Y."/>
            <person name="Chen G.J."/>
            <person name="Du Z.J."/>
        </authorList>
    </citation>
    <scope>NUCLEOTIDE SEQUENCE [LARGE SCALE GENOMIC DNA]</scope>
    <source>
        <strain evidence="4 5">SY21</strain>
    </source>
</reference>
<evidence type="ECO:0000259" key="3">
    <source>
        <dbReference type="PROSITE" id="PS51186"/>
    </source>
</evidence>
<evidence type="ECO:0000313" key="4">
    <source>
        <dbReference type="EMBL" id="RIH63960.1"/>
    </source>
</evidence>
<gene>
    <name evidence="4" type="ORF">D1164_16625</name>
</gene>
<name>A0A399D0R1_9BACT</name>
<dbReference type="Pfam" id="PF00583">
    <property type="entry name" value="Acetyltransf_1"/>
    <property type="match status" value="1"/>
</dbReference>
<dbReference type="InterPro" id="IPR000182">
    <property type="entry name" value="GNAT_dom"/>
</dbReference>
<feature type="domain" description="N-acetyltransferase" evidence="3">
    <location>
        <begin position="14"/>
        <end position="165"/>
    </location>
</feature>
<evidence type="ECO:0000313" key="5">
    <source>
        <dbReference type="Proteomes" id="UP000266441"/>
    </source>
</evidence>
<sequence length="165" mass="19253">MNKTILKMKQKEFIKVDLNNEVHCSNLLKLLNDYMEDDIGTGKPMPKELGPQIIDGLKEHPVYLGFFACVEDEFAALANCNLNFSTWQAKPLINIHDFIVSPDFRKQGVGLFLLKEIERYATQKGYCRINLEVRHDNYNAQNLYLKAGFNECVPRNYFWEKRMLT</sequence>
<comment type="caution">
    <text evidence="4">The sequence shown here is derived from an EMBL/GenBank/DDBJ whole genome shotgun (WGS) entry which is preliminary data.</text>
</comment>
<evidence type="ECO:0000256" key="1">
    <source>
        <dbReference type="ARBA" id="ARBA00022679"/>
    </source>
</evidence>
<evidence type="ECO:0000256" key="2">
    <source>
        <dbReference type="ARBA" id="ARBA00023315"/>
    </source>
</evidence>
<dbReference type="OrthoDB" id="9799601at2"/>
<keyword evidence="2" id="KW-0012">Acyltransferase</keyword>
<dbReference type="Gene3D" id="3.40.630.30">
    <property type="match status" value="1"/>
</dbReference>